<dbReference type="InterPro" id="IPR001865">
    <property type="entry name" value="Ribosomal_uS2"/>
</dbReference>
<proteinExistence type="inferred from homology"/>
<dbReference type="AlphaFoldDB" id="A0A1G2FQE0"/>
<dbReference type="CDD" id="cd01425">
    <property type="entry name" value="RPS2"/>
    <property type="match status" value="1"/>
</dbReference>
<dbReference type="Proteomes" id="UP000177126">
    <property type="component" value="Unassembled WGS sequence"/>
</dbReference>
<dbReference type="InterPro" id="IPR023591">
    <property type="entry name" value="Ribosomal_uS2_flav_dom_sf"/>
</dbReference>
<evidence type="ECO:0000256" key="5">
    <source>
        <dbReference type="HAMAP-Rule" id="MF_00291"/>
    </source>
</evidence>
<dbReference type="Gene3D" id="3.40.50.10490">
    <property type="entry name" value="Glucose-6-phosphate isomerase like protein, domain 1"/>
    <property type="match status" value="1"/>
</dbReference>
<sequence>MTDEKNTVIEVKLPSAGELIEAGAHFGHKTASWHPKMEQYIFGTRNGIHVFDADKTLKKLEEALFFMSRVLANEGKILFVGTKPAAKAIVREAAKELNMPYVVDRWLGGTMTNYKTISKRIHYLKELEEQQKTGQWDKFTKKEQLMLRRKMEKLQAQLSGIRDLNKLPEAVFVSDIKVDNIAVREANITKIPVVAICDTNMNPTTIDYVIPANDDASSSLKLLIGTIVSNLKNVKPMVKVIEKME</sequence>
<dbReference type="GO" id="GO:0003735">
    <property type="term" value="F:structural constituent of ribosome"/>
    <property type="evidence" value="ECO:0007669"/>
    <property type="project" value="InterPro"/>
</dbReference>
<name>A0A1G2FQE0_9BACT</name>
<organism evidence="7 8">
    <name type="scientific">Candidatus Portnoybacteria bacterium RIFCSPLOWO2_02_FULL_39_11</name>
    <dbReference type="NCBI Taxonomy" id="1802001"/>
    <lineage>
        <taxon>Bacteria</taxon>
        <taxon>Candidatus Portnoyibacteriota</taxon>
    </lineage>
</organism>
<evidence type="ECO:0000256" key="4">
    <source>
        <dbReference type="ARBA" id="ARBA00035256"/>
    </source>
</evidence>
<evidence type="ECO:0000256" key="3">
    <source>
        <dbReference type="ARBA" id="ARBA00023274"/>
    </source>
</evidence>
<dbReference type="GO" id="GO:0006412">
    <property type="term" value="P:translation"/>
    <property type="evidence" value="ECO:0007669"/>
    <property type="project" value="UniProtKB-UniRule"/>
</dbReference>
<protein>
    <recommendedName>
        <fullName evidence="4 5">Small ribosomal subunit protein uS2</fullName>
    </recommendedName>
</protein>
<dbReference type="EMBL" id="MHNF01000036">
    <property type="protein sequence ID" value="OGZ40299.1"/>
    <property type="molecule type" value="Genomic_DNA"/>
</dbReference>
<dbReference type="PANTHER" id="PTHR12534">
    <property type="entry name" value="30S RIBOSOMAL PROTEIN S2 PROKARYOTIC AND ORGANELLAR"/>
    <property type="match status" value="1"/>
</dbReference>
<reference evidence="7 8" key="1">
    <citation type="journal article" date="2016" name="Nat. Commun.">
        <title>Thousands of microbial genomes shed light on interconnected biogeochemical processes in an aquifer system.</title>
        <authorList>
            <person name="Anantharaman K."/>
            <person name="Brown C.T."/>
            <person name="Hug L.A."/>
            <person name="Sharon I."/>
            <person name="Castelle C.J."/>
            <person name="Probst A.J."/>
            <person name="Thomas B.C."/>
            <person name="Singh A."/>
            <person name="Wilkins M.J."/>
            <person name="Karaoz U."/>
            <person name="Brodie E.L."/>
            <person name="Williams K.H."/>
            <person name="Hubbard S.S."/>
            <person name="Banfield J.F."/>
        </authorList>
    </citation>
    <scope>NUCLEOTIDE SEQUENCE [LARGE SCALE GENOMIC DNA]</scope>
</reference>
<dbReference type="HAMAP" id="MF_00291_B">
    <property type="entry name" value="Ribosomal_uS2_B"/>
    <property type="match status" value="1"/>
</dbReference>
<evidence type="ECO:0000256" key="6">
    <source>
        <dbReference type="RuleBase" id="RU003631"/>
    </source>
</evidence>
<dbReference type="PROSITE" id="PS00963">
    <property type="entry name" value="RIBOSOMAL_S2_2"/>
    <property type="match status" value="1"/>
</dbReference>
<evidence type="ECO:0000256" key="1">
    <source>
        <dbReference type="ARBA" id="ARBA00006242"/>
    </source>
</evidence>
<gene>
    <name evidence="5" type="primary">rpsB</name>
    <name evidence="7" type="ORF">A3B04_01085</name>
</gene>
<evidence type="ECO:0000256" key="2">
    <source>
        <dbReference type="ARBA" id="ARBA00022980"/>
    </source>
</evidence>
<dbReference type="GO" id="GO:0022627">
    <property type="term" value="C:cytosolic small ribosomal subunit"/>
    <property type="evidence" value="ECO:0007669"/>
    <property type="project" value="TreeGrafter"/>
</dbReference>
<dbReference type="PANTHER" id="PTHR12534:SF0">
    <property type="entry name" value="SMALL RIBOSOMAL SUBUNIT PROTEIN US2M"/>
    <property type="match status" value="1"/>
</dbReference>
<dbReference type="InterPro" id="IPR018130">
    <property type="entry name" value="Ribosomal_uS2_CS"/>
</dbReference>
<comment type="similarity">
    <text evidence="1 5 6">Belongs to the universal ribosomal protein uS2 family.</text>
</comment>
<evidence type="ECO:0000313" key="7">
    <source>
        <dbReference type="EMBL" id="OGZ40299.1"/>
    </source>
</evidence>
<dbReference type="FunFam" id="1.10.287.610:FF:000001">
    <property type="entry name" value="30S ribosomal protein S2"/>
    <property type="match status" value="1"/>
</dbReference>
<dbReference type="PROSITE" id="PS00962">
    <property type="entry name" value="RIBOSOMAL_S2_1"/>
    <property type="match status" value="1"/>
</dbReference>
<comment type="caution">
    <text evidence="7">The sequence shown here is derived from an EMBL/GenBank/DDBJ whole genome shotgun (WGS) entry which is preliminary data.</text>
</comment>
<keyword evidence="2 5" id="KW-0689">Ribosomal protein</keyword>
<evidence type="ECO:0000313" key="8">
    <source>
        <dbReference type="Proteomes" id="UP000177126"/>
    </source>
</evidence>
<dbReference type="Pfam" id="PF00318">
    <property type="entry name" value="Ribosomal_S2"/>
    <property type="match status" value="1"/>
</dbReference>
<dbReference type="InterPro" id="IPR005706">
    <property type="entry name" value="Ribosomal_uS2_bac/mit/plastid"/>
</dbReference>
<dbReference type="NCBIfam" id="TIGR01011">
    <property type="entry name" value="rpsB_bact"/>
    <property type="match status" value="1"/>
</dbReference>
<dbReference type="Gene3D" id="1.10.287.610">
    <property type="entry name" value="Helix hairpin bin"/>
    <property type="match status" value="1"/>
</dbReference>
<accession>A0A1G2FQE0</accession>
<keyword evidence="3 5" id="KW-0687">Ribonucleoprotein</keyword>
<dbReference type="SUPFAM" id="SSF52313">
    <property type="entry name" value="Ribosomal protein S2"/>
    <property type="match status" value="1"/>
</dbReference>
<dbReference type="PRINTS" id="PR00395">
    <property type="entry name" value="RIBOSOMALS2"/>
</dbReference>